<dbReference type="Gene3D" id="1.10.1220.10">
    <property type="entry name" value="Met repressor-like"/>
    <property type="match status" value="1"/>
</dbReference>
<evidence type="ECO:0000313" key="2">
    <source>
        <dbReference type="Proteomes" id="UP000295388"/>
    </source>
</evidence>
<dbReference type="RefSeq" id="WP_166665628.1">
    <property type="nucleotide sequence ID" value="NZ_SNWQ01000017.1"/>
</dbReference>
<dbReference type="EMBL" id="SNWQ01000017">
    <property type="protein sequence ID" value="TDO44055.1"/>
    <property type="molecule type" value="Genomic_DNA"/>
</dbReference>
<dbReference type="InterPro" id="IPR010985">
    <property type="entry name" value="Ribbon_hlx_hlx"/>
</dbReference>
<name>A0A4R6K9B8_9ACTN</name>
<dbReference type="InterPro" id="IPR013321">
    <property type="entry name" value="Arc_rbn_hlx_hlx"/>
</dbReference>
<evidence type="ECO:0000313" key="1">
    <source>
        <dbReference type="EMBL" id="TDO44055.1"/>
    </source>
</evidence>
<proteinExistence type="predicted"/>
<dbReference type="AlphaFoldDB" id="A0A4R6K9B8"/>
<reference evidence="1 2" key="1">
    <citation type="submission" date="2019-03" db="EMBL/GenBank/DDBJ databases">
        <title>Genomic Encyclopedia of Type Strains, Phase III (KMG-III): the genomes of soil and plant-associated and newly described type strains.</title>
        <authorList>
            <person name="Whitman W."/>
        </authorList>
    </citation>
    <scope>NUCLEOTIDE SEQUENCE [LARGE SCALE GENOMIC DNA]</scope>
    <source>
        <strain evidence="1 2">VKM Ac-2527</strain>
    </source>
</reference>
<dbReference type="InterPro" id="IPR008651">
    <property type="entry name" value="Uncharacterised_HicB"/>
</dbReference>
<protein>
    <submittedName>
        <fullName evidence="1">HicB-like protein involved in pilus formation</fullName>
    </submittedName>
</protein>
<dbReference type="SUPFAM" id="SSF47598">
    <property type="entry name" value="Ribbon-helix-helix"/>
    <property type="match status" value="1"/>
</dbReference>
<dbReference type="GO" id="GO:0006355">
    <property type="term" value="P:regulation of DNA-templated transcription"/>
    <property type="evidence" value="ECO:0007669"/>
    <property type="project" value="InterPro"/>
</dbReference>
<keyword evidence="2" id="KW-1185">Reference proteome</keyword>
<dbReference type="Proteomes" id="UP000295388">
    <property type="component" value="Unassembled WGS sequence"/>
</dbReference>
<comment type="caution">
    <text evidence="1">The sequence shown here is derived from an EMBL/GenBank/DDBJ whole genome shotgun (WGS) entry which is preliminary data.</text>
</comment>
<dbReference type="Pfam" id="PF05534">
    <property type="entry name" value="HicB"/>
    <property type="match status" value="1"/>
</dbReference>
<organism evidence="1 2">
    <name type="scientific">Kribbella caucasensis</name>
    <dbReference type="NCBI Taxonomy" id="2512215"/>
    <lineage>
        <taxon>Bacteria</taxon>
        <taxon>Bacillati</taxon>
        <taxon>Actinomycetota</taxon>
        <taxon>Actinomycetes</taxon>
        <taxon>Propionibacteriales</taxon>
        <taxon>Kribbellaceae</taxon>
        <taxon>Kribbella</taxon>
    </lineage>
</organism>
<accession>A0A4R6K9B8</accession>
<gene>
    <name evidence="1" type="ORF">EV643_11778</name>
</gene>
<sequence>MRQLLLRVPDDLHARLAARAQERGQSVNALATELLDHLIEEDPASVRRRLRAKAHQLGVLAEPHAPRRKLSRVERQTALDSARGLGEVVDAILEDGR</sequence>